<dbReference type="PANTHER" id="PTHR31793:SF27">
    <property type="entry name" value="NOVEL THIOESTERASE SUPERFAMILY DOMAIN AND SAPOSIN A-TYPE DOMAIN CONTAINING PROTEIN (0610012H03RIK)"/>
    <property type="match status" value="1"/>
</dbReference>
<evidence type="ECO:0000313" key="3">
    <source>
        <dbReference type="EMBL" id="SEA53670.1"/>
    </source>
</evidence>
<evidence type="ECO:0000256" key="2">
    <source>
        <dbReference type="ARBA" id="ARBA00022801"/>
    </source>
</evidence>
<accession>A0A1H4C029</accession>
<dbReference type="SUPFAM" id="SSF54637">
    <property type="entry name" value="Thioesterase/thiol ester dehydrase-isomerase"/>
    <property type="match status" value="1"/>
</dbReference>
<dbReference type="InterPro" id="IPR050563">
    <property type="entry name" value="4-hydroxybenzoyl-CoA_TE"/>
</dbReference>
<organism evidence="3 4">
    <name type="scientific">Desulfuromusa kysingii</name>
    <dbReference type="NCBI Taxonomy" id="37625"/>
    <lineage>
        <taxon>Bacteria</taxon>
        <taxon>Pseudomonadati</taxon>
        <taxon>Thermodesulfobacteriota</taxon>
        <taxon>Desulfuromonadia</taxon>
        <taxon>Desulfuromonadales</taxon>
        <taxon>Geopsychrobacteraceae</taxon>
        <taxon>Desulfuromusa</taxon>
    </lineage>
</organism>
<keyword evidence="4" id="KW-1185">Reference proteome</keyword>
<dbReference type="STRING" id="37625.SAMN05660420_02361"/>
<evidence type="ECO:0000313" key="4">
    <source>
        <dbReference type="Proteomes" id="UP000199409"/>
    </source>
</evidence>
<dbReference type="Pfam" id="PF13279">
    <property type="entry name" value="4HBT_2"/>
    <property type="match status" value="1"/>
</dbReference>
<dbReference type="CDD" id="cd00586">
    <property type="entry name" value="4HBT"/>
    <property type="match status" value="1"/>
</dbReference>
<proteinExistence type="inferred from homology"/>
<dbReference type="PANTHER" id="PTHR31793">
    <property type="entry name" value="4-HYDROXYBENZOYL-COA THIOESTERASE FAMILY MEMBER"/>
    <property type="match status" value="1"/>
</dbReference>
<gene>
    <name evidence="3" type="ORF">SAMN05660420_02361</name>
</gene>
<evidence type="ECO:0000256" key="1">
    <source>
        <dbReference type="ARBA" id="ARBA00005953"/>
    </source>
</evidence>
<protein>
    <submittedName>
        <fullName evidence="3">Acyl-CoA thioester hydrolase</fullName>
    </submittedName>
</protein>
<dbReference type="OrthoDB" id="9801517at2"/>
<dbReference type="Proteomes" id="UP000199409">
    <property type="component" value="Unassembled WGS sequence"/>
</dbReference>
<comment type="similarity">
    <text evidence="1">Belongs to the 4-hydroxybenzoyl-CoA thioesterase family.</text>
</comment>
<dbReference type="AlphaFoldDB" id="A0A1H4C029"/>
<keyword evidence="2 3" id="KW-0378">Hydrolase</keyword>
<sequence>MPKIFSYSFIIPSEANDENGHVNNVAYVQWMQDVATMHSDAQGCTNELYHRLNSSWIVRSHNIDYLKPAFAGDEIEIQTWVCSLKRASSLRRYRFINPKDRSVLARAETDWVYVKADTGRPCKIDPQVSEAFILVSPEEEP</sequence>
<name>A0A1H4C029_9BACT</name>
<dbReference type="EMBL" id="FNQN01000007">
    <property type="protein sequence ID" value="SEA53670.1"/>
    <property type="molecule type" value="Genomic_DNA"/>
</dbReference>
<dbReference type="RefSeq" id="WP_092348668.1">
    <property type="nucleotide sequence ID" value="NZ_FNQN01000007.1"/>
</dbReference>
<dbReference type="InterPro" id="IPR029069">
    <property type="entry name" value="HotDog_dom_sf"/>
</dbReference>
<dbReference type="Gene3D" id="3.10.129.10">
    <property type="entry name" value="Hotdog Thioesterase"/>
    <property type="match status" value="1"/>
</dbReference>
<dbReference type="GO" id="GO:0047617">
    <property type="term" value="F:fatty acyl-CoA hydrolase activity"/>
    <property type="evidence" value="ECO:0007669"/>
    <property type="project" value="TreeGrafter"/>
</dbReference>
<reference evidence="3 4" key="1">
    <citation type="submission" date="2016-10" db="EMBL/GenBank/DDBJ databases">
        <authorList>
            <person name="de Groot N.N."/>
        </authorList>
    </citation>
    <scope>NUCLEOTIDE SEQUENCE [LARGE SCALE GENOMIC DNA]</scope>
    <source>
        <strain evidence="3 4">DSM 7343</strain>
    </source>
</reference>